<accession>A0ABD1ETE1</accession>
<gene>
    <name evidence="6" type="ORF">ABEB36_007251</name>
</gene>
<proteinExistence type="inferred from homology"/>
<evidence type="ECO:0000313" key="6">
    <source>
        <dbReference type="EMBL" id="KAL1502048.1"/>
    </source>
</evidence>
<evidence type="ECO:0000256" key="1">
    <source>
        <dbReference type="ARBA" id="ARBA00004186"/>
    </source>
</evidence>
<dbReference type="Pfam" id="PF12926">
    <property type="entry name" value="MOZART2"/>
    <property type="match status" value="1"/>
</dbReference>
<sequence length="70" mass="8098">MSELRPHQDELLVLADLAGIHMDQEIFRSLVELLNMGVGPDAIYNLLKILRKRQNKGRRSHGSQRISKYK</sequence>
<keyword evidence="5" id="KW-0206">Cytoskeleton</keyword>
<dbReference type="AlphaFoldDB" id="A0ABD1ETE1"/>
<dbReference type="EMBL" id="JBDJPC010000005">
    <property type="protein sequence ID" value="KAL1502048.1"/>
    <property type="molecule type" value="Genomic_DNA"/>
</dbReference>
<comment type="caution">
    <text evidence="6">The sequence shown here is derived from an EMBL/GenBank/DDBJ whole genome shotgun (WGS) entry which is preliminary data.</text>
</comment>
<name>A0ABD1ETE1_HYPHA</name>
<evidence type="ECO:0000256" key="3">
    <source>
        <dbReference type="ARBA" id="ARBA00007286"/>
    </source>
</evidence>
<keyword evidence="7" id="KW-1185">Reference proteome</keyword>
<protein>
    <submittedName>
        <fullName evidence="6">Uncharacterized protein</fullName>
    </submittedName>
</protein>
<dbReference type="InterPro" id="IPR024332">
    <property type="entry name" value="MOZART2"/>
</dbReference>
<dbReference type="GO" id="GO:0005813">
    <property type="term" value="C:centrosome"/>
    <property type="evidence" value="ECO:0007669"/>
    <property type="project" value="UniProtKB-SubCell"/>
</dbReference>
<reference evidence="6 7" key="1">
    <citation type="submission" date="2024-05" db="EMBL/GenBank/DDBJ databases">
        <title>Genetic variation in Jamaican populations of the coffee berry borer (Hypothenemus hampei).</title>
        <authorList>
            <person name="Errbii M."/>
            <person name="Myrie A."/>
        </authorList>
    </citation>
    <scope>NUCLEOTIDE SEQUENCE [LARGE SCALE GENOMIC DNA]</scope>
    <source>
        <strain evidence="6">JA-Hopewell-2020-01-JO</strain>
        <tissue evidence="6">Whole body</tissue>
    </source>
</reference>
<evidence type="ECO:0000256" key="5">
    <source>
        <dbReference type="ARBA" id="ARBA00023212"/>
    </source>
</evidence>
<dbReference type="GO" id="GO:0005819">
    <property type="term" value="C:spindle"/>
    <property type="evidence" value="ECO:0007669"/>
    <property type="project" value="UniProtKB-SubCell"/>
</dbReference>
<organism evidence="6 7">
    <name type="scientific">Hypothenemus hampei</name>
    <name type="common">Coffee berry borer</name>
    <dbReference type="NCBI Taxonomy" id="57062"/>
    <lineage>
        <taxon>Eukaryota</taxon>
        <taxon>Metazoa</taxon>
        <taxon>Ecdysozoa</taxon>
        <taxon>Arthropoda</taxon>
        <taxon>Hexapoda</taxon>
        <taxon>Insecta</taxon>
        <taxon>Pterygota</taxon>
        <taxon>Neoptera</taxon>
        <taxon>Endopterygota</taxon>
        <taxon>Coleoptera</taxon>
        <taxon>Polyphaga</taxon>
        <taxon>Cucujiformia</taxon>
        <taxon>Curculionidae</taxon>
        <taxon>Scolytinae</taxon>
        <taxon>Hypothenemus</taxon>
    </lineage>
</organism>
<evidence type="ECO:0000256" key="2">
    <source>
        <dbReference type="ARBA" id="ARBA00004300"/>
    </source>
</evidence>
<comment type="subcellular location">
    <subcellularLocation>
        <location evidence="2">Cytoplasm</location>
        <location evidence="2">Cytoskeleton</location>
        <location evidence="2">Microtubule organizing center</location>
        <location evidence="2">Centrosome</location>
    </subcellularLocation>
    <subcellularLocation>
        <location evidence="1">Cytoplasm</location>
        <location evidence="1">Cytoskeleton</location>
        <location evidence="1">Spindle</location>
    </subcellularLocation>
</comment>
<evidence type="ECO:0000313" key="7">
    <source>
        <dbReference type="Proteomes" id="UP001566132"/>
    </source>
</evidence>
<dbReference type="Proteomes" id="UP001566132">
    <property type="component" value="Unassembled WGS sequence"/>
</dbReference>
<keyword evidence="4" id="KW-0963">Cytoplasm</keyword>
<comment type="similarity">
    <text evidence="3">Belongs to the MOZART2 family.</text>
</comment>
<evidence type="ECO:0000256" key="4">
    <source>
        <dbReference type="ARBA" id="ARBA00022490"/>
    </source>
</evidence>